<name>A0AA36FIB1_OCTVU</name>
<keyword evidence="3" id="KW-1133">Transmembrane helix</keyword>
<evidence type="ECO:0000313" key="9">
    <source>
        <dbReference type="Proteomes" id="UP001162480"/>
    </source>
</evidence>
<dbReference type="Pfam" id="PF01094">
    <property type="entry name" value="ANF_receptor"/>
    <property type="match status" value="1"/>
</dbReference>
<dbReference type="Gene3D" id="3.40.50.2300">
    <property type="match status" value="2"/>
</dbReference>
<dbReference type="SUPFAM" id="SSF53822">
    <property type="entry name" value="Periplasmic binding protein-like I"/>
    <property type="match status" value="1"/>
</dbReference>
<proteinExistence type="predicted"/>
<dbReference type="Proteomes" id="UP001162480">
    <property type="component" value="Chromosome 21"/>
</dbReference>
<gene>
    <name evidence="8" type="ORF">OCTVUL_1B013706</name>
</gene>
<evidence type="ECO:0000256" key="4">
    <source>
        <dbReference type="ARBA" id="ARBA00023136"/>
    </source>
</evidence>
<dbReference type="InterPro" id="IPR001828">
    <property type="entry name" value="ANF_lig-bd_rcpt"/>
</dbReference>
<dbReference type="GO" id="GO:0004930">
    <property type="term" value="F:G protein-coupled receptor activity"/>
    <property type="evidence" value="ECO:0007669"/>
    <property type="project" value="InterPro"/>
</dbReference>
<dbReference type="EMBL" id="OX597834">
    <property type="protein sequence ID" value="CAI9738094.1"/>
    <property type="molecule type" value="Genomic_DNA"/>
</dbReference>
<evidence type="ECO:0000313" key="8">
    <source>
        <dbReference type="EMBL" id="CAI9738094.1"/>
    </source>
</evidence>
<feature type="domain" description="GPCR family 3 nine cysteines" evidence="7">
    <location>
        <begin position="331"/>
        <end position="382"/>
    </location>
</feature>
<evidence type="ECO:0000256" key="2">
    <source>
        <dbReference type="ARBA" id="ARBA00022692"/>
    </source>
</evidence>
<evidence type="ECO:0000256" key="1">
    <source>
        <dbReference type="ARBA" id="ARBA00004370"/>
    </source>
</evidence>
<evidence type="ECO:0000256" key="3">
    <source>
        <dbReference type="ARBA" id="ARBA00022989"/>
    </source>
</evidence>
<dbReference type="FunFam" id="3.40.50.2300:FF:000145">
    <property type="entry name" value="Glutamate receptor, metabotropic"/>
    <property type="match status" value="1"/>
</dbReference>
<evidence type="ECO:0000256" key="5">
    <source>
        <dbReference type="ARBA" id="ARBA00023180"/>
    </source>
</evidence>
<protein>
    <submittedName>
        <fullName evidence="8">Metabotropic glutamate receptor 1-like</fullName>
    </submittedName>
</protein>
<accession>A0AA36FIB1</accession>
<organism evidence="8 9">
    <name type="scientific">Octopus vulgaris</name>
    <name type="common">Common octopus</name>
    <dbReference type="NCBI Taxonomy" id="6645"/>
    <lineage>
        <taxon>Eukaryota</taxon>
        <taxon>Metazoa</taxon>
        <taxon>Spiralia</taxon>
        <taxon>Lophotrochozoa</taxon>
        <taxon>Mollusca</taxon>
        <taxon>Cephalopoda</taxon>
        <taxon>Coleoidea</taxon>
        <taxon>Octopodiformes</taxon>
        <taxon>Octopoda</taxon>
        <taxon>Incirrata</taxon>
        <taxon>Octopodidae</taxon>
        <taxon>Octopus</taxon>
    </lineage>
</organism>
<feature type="domain" description="Receptor ligand binding region" evidence="6">
    <location>
        <begin position="33"/>
        <end position="286"/>
    </location>
</feature>
<dbReference type="PRINTS" id="PR00593">
    <property type="entry name" value="MTABOTROPICR"/>
</dbReference>
<keyword evidence="2" id="KW-0812">Transmembrane</keyword>
<dbReference type="Gene3D" id="2.10.50.30">
    <property type="entry name" value="GPCR, family 3, nine cysteines domain"/>
    <property type="match status" value="1"/>
</dbReference>
<dbReference type="PANTHER" id="PTHR24060">
    <property type="entry name" value="METABOTROPIC GLUTAMATE RECEPTOR"/>
    <property type="match status" value="1"/>
</dbReference>
<sequence>MEAGGGGGGGGEFGRREMKTSVYVDGMTERRSSVVVNSSYGSSGMDTFKRLAKTHNVCIATSEGIQSNANDMKFDNLVKSLMETSRAKVVVCFCEGMTVKNFFMATRRQDVVGKFLLIGSDGWATRPDVVKKNTEEAAGGISIKLYSPSISYFDHHFLNLKPYNNSRNPWFQEFWQEKFQCYLEGSERKPDYTEPCTGKEVMEDFEQDPKLGFVRKAVYTMAYALHAMQQNLCHGKPGMCEAMINIKGTTYFKYLMNTSFTSYFGEEVHFDESGDPPGRYDIMNFQQFESDGEENATYAYVKVGSWNNGRLEMNDSNIFWPSVGRGITKVIESVCSKPCQKGFIKKTHAGRTTCCWTCTQCEPNEILLDESRCKACSKGWWPNTNLTGTC</sequence>
<dbReference type="InterPro" id="IPR000162">
    <property type="entry name" value="GPCR_3_mtglu_rcpt"/>
</dbReference>
<keyword evidence="9" id="KW-1185">Reference proteome</keyword>
<dbReference type="InterPro" id="IPR050726">
    <property type="entry name" value="mGluR"/>
</dbReference>
<keyword evidence="4" id="KW-0472">Membrane</keyword>
<dbReference type="InterPro" id="IPR028082">
    <property type="entry name" value="Peripla_BP_I"/>
</dbReference>
<evidence type="ECO:0000259" key="6">
    <source>
        <dbReference type="Pfam" id="PF01094"/>
    </source>
</evidence>
<dbReference type="InterPro" id="IPR011500">
    <property type="entry name" value="GPCR_3_9-Cys_dom"/>
</dbReference>
<dbReference type="GO" id="GO:0016020">
    <property type="term" value="C:membrane"/>
    <property type="evidence" value="ECO:0007669"/>
    <property type="project" value="UniProtKB-SubCell"/>
</dbReference>
<keyword evidence="5" id="KW-0325">Glycoprotein</keyword>
<reference evidence="8" key="1">
    <citation type="submission" date="2023-08" db="EMBL/GenBank/DDBJ databases">
        <authorList>
            <person name="Alioto T."/>
            <person name="Alioto T."/>
            <person name="Gomez Garrido J."/>
        </authorList>
    </citation>
    <scope>NUCLEOTIDE SEQUENCE</scope>
</reference>
<evidence type="ECO:0000259" key="7">
    <source>
        <dbReference type="Pfam" id="PF07562"/>
    </source>
</evidence>
<dbReference type="AlphaFoldDB" id="A0AA36FIB1"/>
<dbReference type="InterPro" id="IPR038550">
    <property type="entry name" value="GPCR_3_9-Cys_sf"/>
</dbReference>
<comment type="subcellular location">
    <subcellularLocation>
        <location evidence="1">Membrane</location>
    </subcellularLocation>
</comment>
<dbReference type="Pfam" id="PF07562">
    <property type="entry name" value="NCD3G"/>
    <property type="match status" value="1"/>
</dbReference>